<keyword evidence="2" id="KW-0732">Signal</keyword>
<dbReference type="InterPro" id="IPR013766">
    <property type="entry name" value="Thioredoxin_domain"/>
</dbReference>
<dbReference type="Proteomes" id="UP000828390">
    <property type="component" value="Unassembled WGS sequence"/>
</dbReference>
<dbReference type="PROSITE" id="PS51352">
    <property type="entry name" value="THIOREDOXIN_2"/>
    <property type="match status" value="1"/>
</dbReference>
<dbReference type="Pfam" id="PF00085">
    <property type="entry name" value="Thioredoxin"/>
    <property type="match status" value="1"/>
</dbReference>
<proteinExistence type="predicted"/>
<feature type="transmembrane region" description="Helical" evidence="1">
    <location>
        <begin position="279"/>
        <end position="300"/>
    </location>
</feature>
<dbReference type="PANTHER" id="PTHR19991">
    <property type="entry name" value="L 2 01289"/>
    <property type="match status" value="1"/>
</dbReference>
<evidence type="ECO:0000256" key="1">
    <source>
        <dbReference type="SAM" id="Phobius"/>
    </source>
</evidence>
<keyword evidence="1" id="KW-0812">Transmembrane</keyword>
<organism evidence="4 5">
    <name type="scientific">Dreissena polymorpha</name>
    <name type="common">Zebra mussel</name>
    <name type="synonym">Mytilus polymorpha</name>
    <dbReference type="NCBI Taxonomy" id="45954"/>
    <lineage>
        <taxon>Eukaryota</taxon>
        <taxon>Metazoa</taxon>
        <taxon>Spiralia</taxon>
        <taxon>Lophotrochozoa</taxon>
        <taxon>Mollusca</taxon>
        <taxon>Bivalvia</taxon>
        <taxon>Autobranchia</taxon>
        <taxon>Heteroconchia</taxon>
        <taxon>Euheterodonta</taxon>
        <taxon>Imparidentia</taxon>
        <taxon>Neoheterodontei</taxon>
        <taxon>Myida</taxon>
        <taxon>Dreissenoidea</taxon>
        <taxon>Dreissenidae</taxon>
        <taxon>Dreissena</taxon>
    </lineage>
</organism>
<evidence type="ECO:0000259" key="3">
    <source>
        <dbReference type="PROSITE" id="PS51352"/>
    </source>
</evidence>
<feature type="chain" id="PRO_5038911062" description="Thioredoxin domain-containing protein" evidence="2">
    <location>
        <begin position="26"/>
        <end position="311"/>
    </location>
</feature>
<name>A0A9D4I0W9_DREPO</name>
<reference evidence="4" key="2">
    <citation type="submission" date="2020-11" db="EMBL/GenBank/DDBJ databases">
        <authorList>
            <person name="McCartney M.A."/>
            <person name="Auch B."/>
            <person name="Kono T."/>
            <person name="Mallez S."/>
            <person name="Becker A."/>
            <person name="Gohl D.M."/>
            <person name="Silverstein K.A.T."/>
            <person name="Koren S."/>
            <person name="Bechman K.B."/>
            <person name="Herman A."/>
            <person name="Abrahante J.E."/>
            <person name="Garbe J."/>
        </authorList>
    </citation>
    <scope>NUCLEOTIDE SEQUENCE</scope>
    <source>
        <strain evidence="4">Duluth1</strain>
        <tissue evidence="4">Whole animal</tissue>
    </source>
</reference>
<sequence>MKVKVVCKTINLCLIILISTGLVKCTIPQLDKQDFTSFLNENSLVLVLFKSSRDCPTCDVALENLEKTPQPELLHTEIVKKVVSDEEVAAAFGVTEYPAIVFYRKAYPALYHGELQSEDDVAEFVDWLTKAVSVATIELFEDSFEHLTQASSGATTGDWMVLFYTPQSEECIQILPAFENAAIRVKHWMNFAKVNIETNKKLAERFKITKCPTAKLFKQGKMYHYEPQKYDSHSLVSFVDGWFRNVKSVPVPREPSSFDLLTESIALYIKEQMASDNKLAFVAIVTGGVALLVALLALVLRKSKVERPKQE</sequence>
<evidence type="ECO:0000313" key="4">
    <source>
        <dbReference type="EMBL" id="KAH3740124.1"/>
    </source>
</evidence>
<feature type="signal peptide" evidence="2">
    <location>
        <begin position="1"/>
        <end position="25"/>
    </location>
</feature>
<evidence type="ECO:0000313" key="5">
    <source>
        <dbReference type="Proteomes" id="UP000828390"/>
    </source>
</evidence>
<keyword evidence="1" id="KW-0472">Membrane</keyword>
<comment type="caution">
    <text evidence="4">The sequence shown here is derived from an EMBL/GenBank/DDBJ whole genome shotgun (WGS) entry which is preliminary data.</text>
</comment>
<evidence type="ECO:0000256" key="2">
    <source>
        <dbReference type="SAM" id="SignalP"/>
    </source>
</evidence>
<dbReference type="AlphaFoldDB" id="A0A9D4I0W9"/>
<dbReference type="CDD" id="cd02961">
    <property type="entry name" value="PDI_a_family"/>
    <property type="match status" value="1"/>
</dbReference>
<protein>
    <recommendedName>
        <fullName evidence="3">Thioredoxin domain-containing protein</fullName>
    </recommendedName>
</protein>
<accession>A0A9D4I0W9</accession>
<gene>
    <name evidence="4" type="ORF">DPMN_046819</name>
</gene>
<feature type="domain" description="Thioredoxin" evidence="3">
    <location>
        <begin position="16"/>
        <end position="130"/>
    </location>
</feature>
<dbReference type="SUPFAM" id="SSF52833">
    <property type="entry name" value="Thioredoxin-like"/>
    <property type="match status" value="2"/>
</dbReference>
<dbReference type="EMBL" id="JAIWYP010000011">
    <property type="protein sequence ID" value="KAH3740124.1"/>
    <property type="molecule type" value="Genomic_DNA"/>
</dbReference>
<keyword evidence="1" id="KW-1133">Transmembrane helix</keyword>
<reference evidence="4" key="1">
    <citation type="journal article" date="2019" name="bioRxiv">
        <title>The Genome of the Zebra Mussel, Dreissena polymorpha: A Resource for Invasive Species Research.</title>
        <authorList>
            <person name="McCartney M.A."/>
            <person name="Auch B."/>
            <person name="Kono T."/>
            <person name="Mallez S."/>
            <person name="Zhang Y."/>
            <person name="Obille A."/>
            <person name="Becker A."/>
            <person name="Abrahante J.E."/>
            <person name="Garbe J."/>
            <person name="Badalamenti J.P."/>
            <person name="Herman A."/>
            <person name="Mangelson H."/>
            <person name="Liachko I."/>
            <person name="Sullivan S."/>
            <person name="Sone E.D."/>
            <person name="Koren S."/>
            <person name="Silverstein K.A.T."/>
            <person name="Beckman K.B."/>
            <person name="Gohl D.M."/>
        </authorList>
    </citation>
    <scope>NUCLEOTIDE SEQUENCE</scope>
    <source>
        <strain evidence="4">Duluth1</strain>
        <tissue evidence="4">Whole animal</tissue>
    </source>
</reference>
<dbReference type="Gene3D" id="3.40.30.10">
    <property type="entry name" value="Glutaredoxin"/>
    <property type="match status" value="2"/>
</dbReference>
<dbReference type="PANTHER" id="PTHR19991:SF2">
    <property type="entry name" value="GH08893P"/>
    <property type="match status" value="1"/>
</dbReference>
<keyword evidence="5" id="KW-1185">Reference proteome</keyword>
<dbReference type="InterPro" id="IPR036249">
    <property type="entry name" value="Thioredoxin-like_sf"/>
</dbReference>